<evidence type="ECO:0000313" key="8">
    <source>
        <dbReference type="Proteomes" id="UP000432089"/>
    </source>
</evidence>
<dbReference type="PANTHER" id="PTHR15892:SF2">
    <property type="entry name" value="LARGE RIBOSOMAL SUBUNIT PROTEIN UL30M"/>
    <property type="match status" value="1"/>
</dbReference>
<dbReference type="InterPro" id="IPR036919">
    <property type="entry name" value="Ribo_uL30_ferredoxin-like_sf"/>
</dbReference>
<evidence type="ECO:0000256" key="4">
    <source>
        <dbReference type="ARBA" id="ARBA00023274"/>
    </source>
</evidence>
<comment type="similarity">
    <text evidence="1 5">Belongs to the universal ribosomal protein uL30 family.</text>
</comment>
<dbReference type="GO" id="GO:0022625">
    <property type="term" value="C:cytosolic large ribosomal subunit"/>
    <property type="evidence" value="ECO:0007669"/>
    <property type="project" value="TreeGrafter"/>
</dbReference>
<evidence type="ECO:0000256" key="5">
    <source>
        <dbReference type="HAMAP-Rule" id="MF_01371"/>
    </source>
</evidence>
<evidence type="ECO:0000256" key="2">
    <source>
        <dbReference type="ARBA" id="ARBA00011838"/>
    </source>
</evidence>
<feature type="domain" description="Large ribosomal subunit protein uL30-like ferredoxin-like fold" evidence="6">
    <location>
        <begin position="9"/>
        <end position="58"/>
    </location>
</feature>
<dbReference type="Gene3D" id="3.30.1390.20">
    <property type="entry name" value="Ribosomal protein L30, ferredoxin-like fold domain"/>
    <property type="match status" value="1"/>
</dbReference>
<evidence type="ECO:0000256" key="1">
    <source>
        <dbReference type="ARBA" id="ARBA00007594"/>
    </source>
</evidence>
<dbReference type="SUPFAM" id="SSF55129">
    <property type="entry name" value="Ribosomal protein L30p/L7e"/>
    <property type="match status" value="1"/>
</dbReference>
<dbReference type="RefSeq" id="WP_150972982.1">
    <property type="nucleotide sequence ID" value="NZ_VZDO01000021.1"/>
</dbReference>
<dbReference type="GO" id="GO:0003735">
    <property type="term" value="F:structural constituent of ribosome"/>
    <property type="evidence" value="ECO:0007669"/>
    <property type="project" value="InterPro"/>
</dbReference>
<dbReference type="InterPro" id="IPR005996">
    <property type="entry name" value="Ribosomal_uL30_bac-type"/>
</dbReference>
<sequence length="64" mass="7098">MSNTKKTLVVEQIGSPIRRPGTQRATLIGLGLNKLHRRRELEDTPSIRGAIAKVSHLVRIVDEA</sequence>
<organism evidence="7 8">
    <name type="scientific">Plantimonas leprariae</name>
    <dbReference type="NCBI Taxonomy" id="2615207"/>
    <lineage>
        <taxon>Bacteria</taxon>
        <taxon>Pseudomonadati</taxon>
        <taxon>Pseudomonadota</taxon>
        <taxon>Alphaproteobacteria</taxon>
        <taxon>Hyphomicrobiales</taxon>
        <taxon>Aurantimonadaceae</taxon>
        <taxon>Plantimonas</taxon>
    </lineage>
</organism>
<dbReference type="Pfam" id="PF00327">
    <property type="entry name" value="Ribosomal_L30"/>
    <property type="match status" value="1"/>
</dbReference>
<accession>A0A7V7PKU0</accession>
<dbReference type="HAMAP" id="MF_01371_B">
    <property type="entry name" value="Ribosomal_uL30_B"/>
    <property type="match status" value="1"/>
</dbReference>
<evidence type="ECO:0000259" key="6">
    <source>
        <dbReference type="Pfam" id="PF00327"/>
    </source>
</evidence>
<dbReference type="PIRSF" id="PIRSF002211">
    <property type="entry name" value="Ribosomal_L30_bac-type"/>
    <property type="match status" value="1"/>
</dbReference>
<dbReference type="GO" id="GO:0006412">
    <property type="term" value="P:translation"/>
    <property type="evidence" value="ECO:0007669"/>
    <property type="project" value="UniProtKB-UniRule"/>
</dbReference>
<comment type="subunit">
    <text evidence="2 5">Part of the 50S ribosomal subunit.</text>
</comment>
<dbReference type="PANTHER" id="PTHR15892">
    <property type="entry name" value="MITOCHONDRIAL RIBOSOMAL PROTEIN L30"/>
    <property type="match status" value="1"/>
</dbReference>
<dbReference type="Proteomes" id="UP000432089">
    <property type="component" value="Unassembled WGS sequence"/>
</dbReference>
<dbReference type="AlphaFoldDB" id="A0A7V7PKU0"/>
<comment type="caution">
    <text evidence="7">The sequence shown here is derived from an EMBL/GenBank/DDBJ whole genome shotgun (WGS) entry which is preliminary data.</text>
</comment>
<dbReference type="CDD" id="cd01658">
    <property type="entry name" value="Ribosomal_L30"/>
    <property type="match status" value="1"/>
</dbReference>
<proteinExistence type="inferred from homology"/>
<evidence type="ECO:0000256" key="3">
    <source>
        <dbReference type="ARBA" id="ARBA00022980"/>
    </source>
</evidence>
<dbReference type="InterPro" id="IPR016082">
    <property type="entry name" value="Ribosomal_uL30_ferredoxin-like"/>
</dbReference>
<evidence type="ECO:0000313" key="7">
    <source>
        <dbReference type="EMBL" id="KAB0676651.1"/>
    </source>
</evidence>
<keyword evidence="8" id="KW-1185">Reference proteome</keyword>
<keyword evidence="3 5" id="KW-0689">Ribosomal protein</keyword>
<dbReference type="NCBIfam" id="TIGR01308">
    <property type="entry name" value="rpmD_bact"/>
    <property type="match status" value="1"/>
</dbReference>
<name>A0A7V7PKU0_9HYPH</name>
<keyword evidence="4 5" id="KW-0687">Ribonucleoprotein</keyword>
<gene>
    <name evidence="5 7" type="primary">rpmD</name>
    <name evidence="7" type="ORF">F6X38_20280</name>
</gene>
<dbReference type="EMBL" id="VZDO01000021">
    <property type="protein sequence ID" value="KAB0676651.1"/>
    <property type="molecule type" value="Genomic_DNA"/>
</dbReference>
<protein>
    <recommendedName>
        <fullName evidence="5">Large ribosomal subunit protein uL30</fullName>
    </recommendedName>
</protein>
<reference evidence="7 8" key="1">
    <citation type="submission" date="2019-09" db="EMBL/GenBank/DDBJ databases">
        <title>YIM 132180 draft genome.</title>
        <authorList>
            <person name="Zhang K."/>
        </authorList>
    </citation>
    <scope>NUCLEOTIDE SEQUENCE [LARGE SCALE GENOMIC DNA]</scope>
    <source>
        <strain evidence="7 8">YIM 132180</strain>
    </source>
</reference>